<evidence type="ECO:0000313" key="7">
    <source>
        <dbReference type="EMBL" id="CAF1083243.1"/>
    </source>
</evidence>
<dbReference type="GO" id="GO:0005852">
    <property type="term" value="C:eukaryotic translation initiation factor 3 complex"/>
    <property type="evidence" value="ECO:0007669"/>
    <property type="project" value="InterPro"/>
</dbReference>
<keyword evidence="4" id="KW-0694">RNA-binding</keyword>
<evidence type="ECO:0000313" key="8">
    <source>
        <dbReference type="Proteomes" id="UP000663864"/>
    </source>
</evidence>
<dbReference type="InterPro" id="IPR011400">
    <property type="entry name" value="EIF3B"/>
</dbReference>
<organism evidence="7 8">
    <name type="scientific">Rotaria sordida</name>
    <dbReference type="NCBI Taxonomy" id="392033"/>
    <lineage>
        <taxon>Eukaryota</taxon>
        <taxon>Metazoa</taxon>
        <taxon>Spiralia</taxon>
        <taxon>Gnathifera</taxon>
        <taxon>Rotifera</taxon>
        <taxon>Eurotatoria</taxon>
        <taxon>Bdelloidea</taxon>
        <taxon>Philodinida</taxon>
        <taxon>Philodinidae</taxon>
        <taxon>Rotaria</taxon>
    </lineage>
</organism>
<evidence type="ECO:0000256" key="2">
    <source>
        <dbReference type="ARBA" id="ARBA00022540"/>
    </source>
</evidence>
<dbReference type="EMBL" id="CAJNOT010000799">
    <property type="protein sequence ID" value="CAF1083243.1"/>
    <property type="molecule type" value="Genomic_DNA"/>
</dbReference>
<dbReference type="AlphaFoldDB" id="A0A814MQY9"/>
<accession>A0A814MQY9</accession>
<keyword evidence="1" id="KW-0963">Cytoplasm</keyword>
<dbReference type="GO" id="GO:0003743">
    <property type="term" value="F:translation initiation factor activity"/>
    <property type="evidence" value="ECO:0007669"/>
    <property type="project" value="UniProtKB-KW"/>
</dbReference>
<evidence type="ECO:0000256" key="1">
    <source>
        <dbReference type="ARBA" id="ARBA00022490"/>
    </source>
</evidence>
<keyword evidence="5" id="KW-0648">Protein biosynthesis</keyword>
<dbReference type="Pfam" id="PF08662">
    <property type="entry name" value="eIF2A"/>
    <property type="match status" value="1"/>
</dbReference>
<sequence>MVEATASSTDVTQAKSPAISFINSNKGKLLLNLLQEDDNETTPDFTDEDYESDLSDDDKCFDILLNTLNSCLVLCPNLIVERQREHESLNNIIIIDNLTKVDQFQTFQLVNKKKKTFKISSLADFQWSPMDNRLAYWTVEDGHVPACLVLAKIKDMKLEEIRSKTLFNVIDCKLNWQKHGDYLVVKVDRYTKKSEEKKIRNILILKYFISVKKNVLLDIFEVKVNHITEKTIQSFAVEARQGQKSEIPKIMIEPVMTAIWTSNG</sequence>
<evidence type="ECO:0000256" key="5">
    <source>
        <dbReference type="ARBA" id="ARBA00022917"/>
    </source>
</evidence>
<keyword evidence="3" id="KW-0853">WD repeat</keyword>
<feature type="domain" description="Translation initiation factor beta propellor-like" evidence="6">
    <location>
        <begin position="164"/>
        <end position="212"/>
    </location>
</feature>
<evidence type="ECO:0000256" key="3">
    <source>
        <dbReference type="ARBA" id="ARBA00022574"/>
    </source>
</evidence>
<dbReference type="Proteomes" id="UP000663864">
    <property type="component" value="Unassembled WGS sequence"/>
</dbReference>
<comment type="caution">
    <text evidence="7">The sequence shown here is derived from an EMBL/GenBank/DDBJ whole genome shotgun (WGS) entry which is preliminary data.</text>
</comment>
<protein>
    <recommendedName>
        <fullName evidence="6">Translation initiation factor beta propellor-like domain-containing protein</fullName>
    </recommendedName>
</protein>
<gene>
    <name evidence="7" type="ORF">ZHD862_LOCUS16695</name>
</gene>
<dbReference type="GO" id="GO:0003723">
    <property type="term" value="F:RNA binding"/>
    <property type="evidence" value="ECO:0007669"/>
    <property type="project" value="UniProtKB-KW"/>
</dbReference>
<keyword evidence="2" id="KW-0396">Initiation factor</keyword>
<name>A0A814MQY9_9BILA</name>
<dbReference type="GO" id="GO:0031369">
    <property type="term" value="F:translation initiation factor binding"/>
    <property type="evidence" value="ECO:0007669"/>
    <property type="project" value="InterPro"/>
</dbReference>
<evidence type="ECO:0000259" key="6">
    <source>
        <dbReference type="Pfam" id="PF08662"/>
    </source>
</evidence>
<proteinExistence type="predicted"/>
<reference evidence="7" key="1">
    <citation type="submission" date="2021-02" db="EMBL/GenBank/DDBJ databases">
        <authorList>
            <person name="Nowell W R."/>
        </authorList>
    </citation>
    <scope>NUCLEOTIDE SEQUENCE</scope>
</reference>
<evidence type="ECO:0000256" key="4">
    <source>
        <dbReference type="ARBA" id="ARBA00022884"/>
    </source>
</evidence>
<dbReference type="InterPro" id="IPR013979">
    <property type="entry name" value="TIF_beta_prop-like"/>
</dbReference>
<dbReference type="PANTHER" id="PTHR14068:SF0">
    <property type="entry name" value="EUKARYOTIC TRANSLATION INITIATION FACTOR 3 SUBUNIT B"/>
    <property type="match status" value="1"/>
</dbReference>
<dbReference type="PANTHER" id="PTHR14068">
    <property type="entry name" value="EUKARYOTIC TRANSLATION INITIATION FACTOR 3 EIF3 -RELATED"/>
    <property type="match status" value="1"/>
</dbReference>